<evidence type="ECO:0000259" key="1">
    <source>
        <dbReference type="Pfam" id="PF09648"/>
    </source>
</evidence>
<dbReference type="OrthoDB" id="2388036at2"/>
<evidence type="ECO:0000313" key="3">
    <source>
        <dbReference type="Proteomes" id="UP000426246"/>
    </source>
</evidence>
<dbReference type="GO" id="GO:0016020">
    <property type="term" value="C:membrane"/>
    <property type="evidence" value="ECO:0007669"/>
    <property type="project" value="InterPro"/>
</dbReference>
<sequence>MDWGRAKMVLILSFLFLNLLLGYQMWVTRWDPTLLNSDMKAFKEETKQVLASKNIKVINKIPSAVPKLRQISVKFAGNNEETKMTVLAAPIPYTSFTAKNSLRDLAFKADIPNATQYQLDEGIKKPGEILFNQMSENVPLFDVTLQLFTKNSQVTGYKQAFVEVQLGVEQKEQKETKVISAYTAVRSLAENYLPVGSVITDIQLGYHGQRFNSDTQPMLPFWRIVLEKGAPYYVQAFSGAVEGNQEQTKN</sequence>
<organism evidence="2 3">
    <name type="scientific">Paenibacillus psychroresistens</name>
    <dbReference type="NCBI Taxonomy" id="1778678"/>
    <lineage>
        <taxon>Bacteria</taxon>
        <taxon>Bacillati</taxon>
        <taxon>Bacillota</taxon>
        <taxon>Bacilli</taxon>
        <taxon>Bacillales</taxon>
        <taxon>Paenibacillaceae</taxon>
        <taxon>Paenibacillus</taxon>
    </lineage>
</organism>
<name>A0A6B8RXW3_9BACL</name>
<proteinExistence type="predicted"/>
<evidence type="ECO:0000313" key="2">
    <source>
        <dbReference type="EMBL" id="QGQ99838.1"/>
    </source>
</evidence>
<protein>
    <recommendedName>
        <fullName evidence="1">Regulatory protein YycH-like domain-containing protein</fullName>
    </recommendedName>
</protein>
<dbReference type="AlphaFoldDB" id="A0A6B8RXW3"/>
<dbReference type="RefSeq" id="WP_155705103.1">
    <property type="nucleotide sequence ID" value="NZ_CP034235.1"/>
</dbReference>
<dbReference type="Gene3D" id="2.40.128.690">
    <property type="entry name" value="YycH protein, domain 3-like"/>
    <property type="match status" value="1"/>
</dbReference>
<dbReference type="Proteomes" id="UP000426246">
    <property type="component" value="Chromosome"/>
</dbReference>
<dbReference type="KEGG" id="ppsc:EHS13_35725"/>
<dbReference type="EMBL" id="CP034235">
    <property type="protein sequence ID" value="QGQ99838.1"/>
    <property type="molecule type" value="Genomic_DNA"/>
</dbReference>
<gene>
    <name evidence="2" type="ORF">EHS13_35725</name>
</gene>
<keyword evidence="3" id="KW-1185">Reference proteome</keyword>
<reference evidence="3" key="1">
    <citation type="submission" date="2018-11" db="EMBL/GenBank/DDBJ databases">
        <title>Complete genome sequence of Paenibacillus sp. ML311-T8.</title>
        <authorList>
            <person name="Nam Y.-D."/>
            <person name="Kang J."/>
            <person name="Chung W.-H."/>
            <person name="Park Y.S."/>
        </authorList>
    </citation>
    <scope>NUCLEOTIDE SEQUENCE [LARGE SCALE GENOMIC DNA]</scope>
    <source>
        <strain evidence="3">ML311-T8</strain>
    </source>
</reference>
<accession>A0A6B8RXW3</accession>
<feature type="domain" description="Regulatory protein YycH-like" evidence="1">
    <location>
        <begin position="52"/>
        <end position="237"/>
    </location>
</feature>
<dbReference type="InterPro" id="IPR018604">
    <property type="entry name" value="YycI-like"/>
</dbReference>
<dbReference type="Pfam" id="PF09648">
    <property type="entry name" value="YycI"/>
    <property type="match status" value="1"/>
</dbReference>